<comment type="caution">
    <text evidence="2">The sequence shown here is derived from an EMBL/GenBank/DDBJ whole genome shotgun (WGS) entry which is preliminary data.</text>
</comment>
<evidence type="ECO:0000313" key="2">
    <source>
        <dbReference type="EMBL" id="CAG8682933.1"/>
    </source>
</evidence>
<proteinExistence type="predicted"/>
<gene>
    <name evidence="2" type="ORF">CPELLU_LOCUS10899</name>
</gene>
<evidence type="ECO:0000313" key="3">
    <source>
        <dbReference type="Proteomes" id="UP000789759"/>
    </source>
</evidence>
<accession>A0A9N9HI55</accession>
<organism evidence="2 3">
    <name type="scientific">Cetraspora pellucida</name>
    <dbReference type="NCBI Taxonomy" id="1433469"/>
    <lineage>
        <taxon>Eukaryota</taxon>
        <taxon>Fungi</taxon>
        <taxon>Fungi incertae sedis</taxon>
        <taxon>Mucoromycota</taxon>
        <taxon>Glomeromycotina</taxon>
        <taxon>Glomeromycetes</taxon>
        <taxon>Diversisporales</taxon>
        <taxon>Gigasporaceae</taxon>
        <taxon>Cetraspora</taxon>
    </lineage>
</organism>
<keyword evidence="1" id="KW-0732">Signal</keyword>
<name>A0A9N9HI55_9GLOM</name>
<dbReference type="Proteomes" id="UP000789759">
    <property type="component" value="Unassembled WGS sequence"/>
</dbReference>
<feature type="chain" id="PRO_5040146221" evidence="1">
    <location>
        <begin position="31"/>
        <end position="86"/>
    </location>
</feature>
<evidence type="ECO:0000256" key="1">
    <source>
        <dbReference type="SAM" id="SignalP"/>
    </source>
</evidence>
<sequence>MSLPLCSKTSRNFLLYLFLVSLLMLGYTEGVPLINNDKPAMIKYHEEIFVSHEMPKDEYNNQFDRINLLSLESEQELEEIDWSELV</sequence>
<protein>
    <submittedName>
        <fullName evidence="2">10666_t:CDS:1</fullName>
    </submittedName>
</protein>
<reference evidence="2" key="1">
    <citation type="submission" date="2021-06" db="EMBL/GenBank/DDBJ databases">
        <authorList>
            <person name="Kallberg Y."/>
            <person name="Tangrot J."/>
            <person name="Rosling A."/>
        </authorList>
    </citation>
    <scope>NUCLEOTIDE SEQUENCE</scope>
    <source>
        <strain evidence="2">FL966</strain>
    </source>
</reference>
<keyword evidence="3" id="KW-1185">Reference proteome</keyword>
<dbReference type="OrthoDB" id="2442135at2759"/>
<dbReference type="AlphaFoldDB" id="A0A9N9HI55"/>
<feature type="signal peptide" evidence="1">
    <location>
        <begin position="1"/>
        <end position="30"/>
    </location>
</feature>
<dbReference type="EMBL" id="CAJVQA010009263">
    <property type="protein sequence ID" value="CAG8682933.1"/>
    <property type="molecule type" value="Genomic_DNA"/>
</dbReference>